<dbReference type="InterPro" id="IPR036412">
    <property type="entry name" value="HAD-like_sf"/>
</dbReference>
<dbReference type="InterPro" id="IPR023214">
    <property type="entry name" value="HAD_sf"/>
</dbReference>
<dbReference type="AlphaFoldDB" id="A0A1N7CT08"/>
<evidence type="ECO:0000313" key="2">
    <source>
        <dbReference type="Proteomes" id="UP000186914"/>
    </source>
</evidence>
<organism evidence="1 2">
    <name type="scientific">Haladaptatus litoreus</name>
    <dbReference type="NCBI Taxonomy" id="553468"/>
    <lineage>
        <taxon>Archaea</taxon>
        <taxon>Methanobacteriati</taxon>
        <taxon>Methanobacteriota</taxon>
        <taxon>Stenosarchaea group</taxon>
        <taxon>Halobacteria</taxon>
        <taxon>Halobacteriales</taxon>
        <taxon>Haladaptataceae</taxon>
        <taxon>Haladaptatus</taxon>
    </lineage>
</organism>
<dbReference type="Gene3D" id="1.10.150.400">
    <property type="match status" value="1"/>
</dbReference>
<dbReference type="SUPFAM" id="SSF56784">
    <property type="entry name" value="HAD-like"/>
    <property type="match status" value="1"/>
</dbReference>
<evidence type="ECO:0000313" key="1">
    <source>
        <dbReference type="EMBL" id="SIR66723.1"/>
    </source>
</evidence>
<name>A0A1N7CT08_9EURY</name>
<dbReference type="RefSeq" id="WP_076431171.1">
    <property type="nucleotide sequence ID" value="NZ_FTNO01000003.1"/>
</dbReference>
<gene>
    <name evidence="1" type="ORF">SAMN05421858_3232</name>
</gene>
<proteinExistence type="predicted"/>
<keyword evidence="2" id="KW-1185">Reference proteome</keyword>
<dbReference type="OrthoDB" id="238326at2157"/>
<sequence>MAVSFDLFGTLVEVAPPDDPARAVATALSERDVSVPSNWKHVYTTPHLDVPPGAELSLVDHVKAGLESRDRDVSRSVVRAALLDAFKAPICTREGAQAAVTVAKKCEPIGILSNCSVPGLVQHTLSQSNLNPDVFDSVVSSVECGWRKPDARAFREISVRLGVPLSDLTHIGDDPETDGGATDAGATAILLDDVTLSDISVEMECPE</sequence>
<reference evidence="2" key="1">
    <citation type="submission" date="2017-01" db="EMBL/GenBank/DDBJ databases">
        <authorList>
            <person name="Varghese N."/>
            <person name="Submissions S."/>
        </authorList>
    </citation>
    <scope>NUCLEOTIDE SEQUENCE [LARGE SCALE GENOMIC DNA]</scope>
    <source>
        <strain evidence="2">CGMCC 1.7737</strain>
    </source>
</reference>
<dbReference type="Pfam" id="PF00702">
    <property type="entry name" value="Hydrolase"/>
    <property type="match status" value="1"/>
</dbReference>
<dbReference type="EMBL" id="FTNO01000003">
    <property type="protein sequence ID" value="SIR66723.1"/>
    <property type="molecule type" value="Genomic_DNA"/>
</dbReference>
<dbReference type="Proteomes" id="UP000186914">
    <property type="component" value="Unassembled WGS sequence"/>
</dbReference>
<dbReference type="Gene3D" id="3.40.50.1000">
    <property type="entry name" value="HAD superfamily/HAD-like"/>
    <property type="match status" value="1"/>
</dbReference>
<accession>A0A1N7CT08</accession>
<protein>
    <submittedName>
        <fullName evidence="1">FMN phosphatase YigB, HAD superfamily</fullName>
    </submittedName>
</protein>